<protein>
    <submittedName>
        <fullName evidence="1">DnaJ-class molecular chaperone</fullName>
    </submittedName>
</protein>
<reference evidence="1 2" key="1">
    <citation type="submission" date="2020-07" db="EMBL/GenBank/DDBJ databases">
        <title>Sequencing the genomes of 1000 actinobacteria strains.</title>
        <authorList>
            <person name="Klenk H.-P."/>
        </authorList>
    </citation>
    <scope>NUCLEOTIDE SEQUENCE [LARGE SCALE GENOMIC DNA]</scope>
    <source>
        <strain evidence="1 2">DSM 45927</strain>
    </source>
</reference>
<dbReference type="InterPro" id="IPR036410">
    <property type="entry name" value="HSP_DnaJ_Cys-rich_dom_sf"/>
</dbReference>
<dbReference type="Proteomes" id="UP000575985">
    <property type="component" value="Unassembled WGS sequence"/>
</dbReference>
<name>A0A853BR23_9ACTN</name>
<dbReference type="SUPFAM" id="SSF57938">
    <property type="entry name" value="DnaJ/Hsp40 cysteine-rich domain"/>
    <property type="match status" value="1"/>
</dbReference>
<proteinExistence type="predicted"/>
<accession>A0A853BR23</accession>
<comment type="caution">
    <text evidence="1">The sequence shown here is derived from an EMBL/GenBank/DDBJ whole genome shotgun (WGS) entry which is preliminary data.</text>
</comment>
<dbReference type="EMBL" id="JACCFO010000001">
    <property type="protein sequence ID" value="NYI96822.1"/>
    <property type="molecule type" value="Genomic_DNA"/>
</dbReference>
<sequence>MATCDTCNGAKTIVVPRDRKPERILCPACNGTGKRS</sequence>
<evidence type="ECO:0000313" key="2">
    <source>
        <dbReference type="Proteomes" id="UP000575985"/>
    </source>
</evidence>
<organism evidence="1 2">
    <name type="scientific">Streptomonospora nanhaiensis</name>
    <dbReference type="NCBI Taxonomy" id="1323731"/>
    <lineage>
        <taxon>Bacteria</taxon>
        <taxon>Bacillati</taxon>
        <taxon>Actinomycetota</taxon>
        <taxon>Actinomycetes</taxon>
        <taxon>Streptosporangiales</taxon>
        <taxon>Nocardiopsidaceae</taxon>
        <taxon>Streptomonospora</taxon>
    </lineage>
</organism>
<keyword evidence="2" id="KW-1185">Reference proteome</keyword>
<dbReference type="AlphaFoldDB" id="A0A853BR23"/>
<gene>
    <name evidence="1" type="ORF">HNR12_003099</name>
</gene>
<evidence type="ECO:0000313" key="1">
    <source>
        <dbReference type="EMBL" id="NYI96822.1"/>
    </source>
</evidence>